<accession>L1LC72</accession>
<dbReference type="AlphaFoldDB" id="L1LC72"/>
<dbReference type="STRING" id="1537102.L1LC72"/>
<evidence type="ECO:0000313" key="1">
    <source>
        <dbReference type="EMBL" id="EKX72845.1"/>
    </source>
</evidence>
<proteinExistence type="predicted"/>
<gene>
    <name evidence="1" type="ORF">BEWA_014040</name>
</gene>
<dbReference type="Proteomes" id="UP000031512">
    <property type="component" value="Unassembled WGS sequence"/>
</dbReference>
<keyword evidence="2" id="KW-1185">Reference proteome</keyword>
<name>L1LC72_THEEQ</name>
<sequence length="101" mass="11397">MGIMFEENDSLLLSNPKLLEAQPDSAFARICSFDESVLYSNGYFSSRNEVISCFISMINGVDLMSSLPVMYIYKNDFSLPPGLLNVYYAEYPTEGRISPEE</sequence>
<dbReference type="RefSeq" id="XP_004832297.1">
    <property type="nucleotide sequence ID" value="XM_004832240.1"/>
</dbReference>
<evidence type="ECO:0000313" key="2">
    <source>
        <dbReference type="Proteomes" id="UP000031512"/>
    </source>
</evidence>
<dbReference type="VEuPathDB" id="PiroplasmaDB:BEWA_014040"/>
<comment type="caution">
    <text evidence="1">The sequence shown here is derived from an EMBL/GenBank/DDBJ whole genome shotgun (WGS) entry which is preliminary data.</text>
</comment>
<organism evidence="1 2">
    <name type="scientific">Theileria equi strain WA</name>
    <dbReference type="NCBI Taxonomy" id="1537102"/>
    <lineage>
        <taxon>Eukaryota</taxon>
        <taxon>Sar</taxon>
        <taxon>Alveolata</taxon>
        <taxon>Apicomplexa</taxon>
        <taxon>Aconoidasida</taxon>
        <taxon>Piroplasmida</taxon>
        <taxon>Theileriidae</taxon>
        <taxon>Theileria</taxon>
    </lineage>
</organism>
<dbReference type="EMBL" id="ACOU01000004">
    <property type="protein sequence ID" value="EKX72845.1"/>
    <property type="molecule type" value="Genomic_DNA"/>
</dbReference>
<dbReference type="GeneID" id="15804480"/>
<protein>
    <submittedName>
        <fullName evidence="1">Uncharacterized protein</fullName>
    </submittedName>
</protein>
<reference evidence="1 2" key="1">
    <citation type="journal article" date="2012" name="BMC Genomics">
        <title>Comparative genomic analysis and phylogenetic position of Theileria equi.</title>
        <authorList>
            <person name="Kappmeyer L.S."/>
            <person name="Thiagarajan M."/>
            <person name="Herndon D.R."/>
            <person name="Ramsay J.D."/>
            <person name="Caler E."/>
            <person name="Djikeng A."/>
            <person name="Gillespie J.J."/>
            <person name="Lau A.O."/>
            <person name="Roalson E.H."/>
            <person name="Silva J.C."/>
            <person name="Silva M.G."/>
            <person name="Suarez C.E."/>
            <person name="Ueti M.W."/>
            <person name="Nene V.M."/>
            <person name="Mealey R.H."/>
            <person name="Knowles D.P."/>
            <person name="Brayton K.A."/>
        </authorList>
    </citation>
    <scope>NUCLEOTIDE SEQUENCE [LARGE SCALE GENOMIC DNA]</scope>
    <source>
        <strain evidence="1 2">WA</strain>
    </source>
</reference>
<dbReference type="KEGG" id="beq:BEWA_014040"/>